<reference evidence="1" key="2">
    <citation type="journal article" date="2015" name="Fish Shellfish Immunol.">
        <title>Early steps in the European eel (Anguilla anguilla)-Vibrio vulnificus interaction in the gills: Role of the RtxA13 toxin.</title>
        <authorList>
            <person name="Callol A."/>
            <person name="Pajuelo D."/>
            <person name="Ebbesson L."/>
            <person name="Teles M."/>
            <person name="MacKenzie S."/>
            <person name="Amaro C."/>
        </authorList>
    </citation>
    <scope>NUCLEOTIDE SEQUENCE</scope>
</reference>
<organism evidence="1">
    <name type="scientific">Anguilla anguilla</name>
    <name type="common">European freshwater eel</name>
    <name type="synonym">Muraena anguilla</name>
    <dbReference type="NCBI Taxonomy" id="7936"/>
    <lineage>
        <taxon>Eukaryota</taxon>
        <taxon>Metazoa</taxon>
        <taxon>Chordata</taxon>
        <taxon>Craniata</taxon>
        <taxon>Vertebrata</taxon>
        <taxon>Euteleostomi</taxon>
        <taxon>Actinopterygii</taxon>
        <taxon>Neopterygii</taxon>
        <taxon>Teleostei</taxon>
        <taxon>Anguilliformes</taxon>
        <taxon>Anguillidae</taxon>
        <taxon>Anguilla</taxon>
    </lineage>
</organism>
<evidence type="ECO:0000313" key="1">
    <source>
        <dbReference type="EMBL" id="JAH91610.1"/>
    </source>
</evidence>
<proteinExistence type="predicted"/>
<reference evidence="1" key="1">
    <citation type="submission" date="2014-11" db="EMBL/GenBank/DDBJ databases">
        <authorList>
            <person name="Amaro Gonzalez C."/>
        </authorList>
    </citation>
    <scope>NUCLEOTIDE SEQUENCE</scope>
</reference>
<dbReference type="AlphaFoldDB" id="A0A0E9WPV2"/>
<sequence length="47" mass="5339">MFFHDPKPQISCYCDCLFSRSQIMTAILLCFAPFPLCVTVLDLSHSV</sequence>
<protein>
    <submittedName>
        <fullName evidence="1">Uncharacterized protein</fullName>
    </submittedName>
</protein>
<dbReference type="EMBL" id="GBXM01016967">
    <property type="protein sequence ID" value="JAH91610.1"/>
    <property type="molecule type" value="Transcribed_RNA"/>
</dbReference>
<accession>A0A0E9WPV2</accession>
<name>A0A0E9WPV2_ANGAN</name>